<dbReference type="RefSeq" id="WP_197171553.1">
    <property type="nucleotide sequence ID" value="NZ_SJPY01000004.1"/>
</dbReference>
<feature type="transmembrane region" description="Helical" evidence="1">
    <location>
        <begin position="86"/>
        <end position="115"/>
    </location>
</feature>
<feature type="transmembrane region" description="Helical" evidence="1">
    <location>
        <begin position="60"/>
        <end position="80"/>
    </location>
</feature>
<name>A0A5C6DYX9_9BACT</name>
<proteinExistence type="predicted"/>
<keyword evidence="1" id="KW-0812">Transmembrane</keyword>
<comment type="caution">
    <text evidence="2">The sequence shown here is derived from an EMBL/GenBank/DDBJ whole genome shotgun (WGS) entry which is preliminary data.</text>
</comment>
<evidence type="ECO:0000313" key="3">
    <source>
        <dbReference type="Proteomes" id="UP000315471"/>
    </source>
</evidence>
<evidence type="ECO:0000256" key="1">
    <source>
        <dbReference type="SAM" id="Phobius"/>
    </source>
</evidence>
<organism evidence="2 3">
    <name type="scientific">Novipirellula aureliae</name>
    <dbReference type="NCBI Taxonomy" id="2527966"/>
    <lineage>
        <taxon>Bacteria</taxon>
        <taxon>Pseudomonadati</taxon>
        <taxon>Planctomycetota</taxon>
        <taxon>Planctomycetia</taxon>
        <taxon>Pirellulales</taxon>
        <taxon>Pirellulaceae</taxon>
        <taxon>Novipirellula</taxon>
    </lineage>
</organism>
<protein>
    <submittedName>
        <fullName evidence="2">Uncharacterized protein</fullName>
    </submittedName>
</protein>
<accession>A0A5C6DYX9</accession>
<dbReference type="Proteomes" id="UP000315471">
    <property type="component" value="Unassembled WGS sequence"/>
</dbReference>
<gene>
    <name evidence="2" type="ORF">Q31b_30990</name>
</gene>
<feature type="transmembrane region" description="Helical" evidence="1">
    <location>
        <begin position="30"/>
        <end position="48"/>
    </location>
</feature>
<sequence length="126" mass="13692">MSRIAIVFGLLLCAITLAGLIVSMQKMPSQFFPMMLGIPILFCGVVGLNPHRRRHSMQAAALISTIGMLAGGGNAFFTVIRSLHGMAINLIGLRIVAAAALLCLVFLLLSLNAFWREASESRRWHV</sequence>
<dbReference type="EMBL" id="SJPY01000004">
    <property type="protein sequence ID" value="TWU41645.1"/>
    <property type="molecule type" value="Genomic_DNA"/>
</dbReference>
<keyword evidence="1" id="KW-0472">Membrane</keyword>
<dbReference type="AlphaFoldDB" id="A0A5C6DYX9"/>
<keyword evidence="3" id="KW-1185">Reference proteome</keyword>
<evidence type="ECO:0000313" key="2">
    <source>
        <dbReference type="EMBL" id="TWU41645.1"/>
    </source>
</evidence>
<keyword evidence="1" id="KW-1133">Transmembrane helix</keyword>
<reference evidence="2 3" key="1">
    <citation type="submission" date="2019-02" db="EMBL/GenBank/DDBJ databases">
        <title>Deep-cultivation of Planctomycetes and their phenomic and genomic characterization uncovers novel biology.</title>
        <authorList>
            <person name="Wiegand S."/>
            <person name="Jogler M."/>
            <person name="Boedeker C."/>
            <person name="Pinto D."/>
            <person name="Vollmers J."/>
            <person name="Rivas-Marin E."/>
            <person name="Kohn T."/>
            <person name="Peeters S.H."/>
            <person name="Heuer A."/>
            <person name="Rast P."/>
            <person name="Oberbeckmann S."/>
            <person name="Bunk B."/>
            <person name="Jeske O."/>
            <person name="Meyerdierks A."/>
            <person name="Storesund J.E."/>
            <person name="Kallscheuer N."/>
            <person name="Luecker S."/>
            <person name="Lage O.M."/>
            <person name="Pohl T."/>
            <person name="Merkel B.J."/>
            <person name="Hornburger P."/>
            <person name="Mueller R.-W."/>
            <person name="Bruemmer F."/>
            <person name="Labrenz M."/>
            <person name="Spormann A.M."/>
            <person name="Op Den Camp H."/>
            <person name="Overmann J."/>
            <person name="Amann R."/>
            <person name="Jetten M.S.M."/>
            <person name="Mascher T."/>
            <person name="Medema M.H."/>
            <person name="Devos D.P."/>
            <person name="Kaster A.-K."/>
            <person name="Ovreas L."/>
            <person name="Rohde M."/>
            <person name="Galperin M.Y."/>
            <person name="Jogler C."/>
        </authorList>
    </citation>
    <scope>NUCLEOTIDE SEQUENCE [LARGE SCALE GENOMIC DNA]</scope>
    <source>
        <strain evidence="2 3">Q31b</strain>
    </source>
</reference>